<feature type="transmembrane region" description="Helical" evidence="1">
    <location>
        <begin position="6"/>
        <end position="32"/>
    </location>
</feature>
<evidence type="ECO:0000313" key="3">
    <source>
        <dbReference type="Proteomes" id="UP000183315"/>
    </source>
</evidence>
<gene>
    <name evidence="2" type="ORF">SAMN05421637_0873</name>
</gene>
<evidence type="ECO:0008006" key="4">
    <source>
        <dbReference type="Google" id="ProtNLM"/>
    </source>
</evidence>
<evidence type="ECO:0000256" key="1">
    <source>
        <dbReference type="SAM" id="Phobius"/>
    </source>
</evidence>
<sequence>MFETVTVGYLLLGLGGLALIFAIISAVVGDIFDIALDVLPDGALSSTTTAATVAGFGFAGAAASFGMDDPSLGTVIAIGLAGAVAGWLLAFGAHRVFMSQQQEDGATDLNAMVGRIVTVTEAPVAPGGLGTVLVPFLGQNRRMSFRSDEPLKAGDDVVVDAVLASNQIKVSRHSA</sequence>
<dbReference type="EMBL" id="FNZI01000002">
    <property type="protein sequence ID" value="SEJ12754.1"/>
    <property type="molecule type" value="Genomic_DNA"/>
</dbReference>
<dbReference type="InterPro" id="IPR012340">
    <property type="entry name" value="NA-bd_OB-fold"/>
</dbReference>
<organism evidence="2 3">
    <name type="scientific">Demequina mangrovi</name>
    <dbReference type="NCBI Taxonomy" id="1043493"/>
    <lineage>
        <taxon>Bacteria</taxon>
        <taxon>Bacillati</taxon>
        <taxon>Actinomycetota</taxon>
        <taxon>Actinomycetes</taxon>
        <taxon>Micrococcales</taxon>
        <taxon>Demequinaceae</taxon>
        <taxon>Demequina</taxon>
    </lineage>
</organism>
<keyword evidence="1" id="KW-1133">Transmembrane helix</keyword>
<keyword evidence="3" id="KW-1185">Reference proteome</keyword>
<reference evidence="3" key="1">
    <citation type="submission" date="2016-10" db="EMBL/GenBank/DDBJ databases">
        <authorList>
            <person name="Varghese N."/>
        </authorList>
    </citation>
    <scope>NUCLEOTIDE SEQUENCE [LARGE SCALE GENOMIC DNA]</scope>
    <source>
        <strain evidence="3">DSM 24868</strain>
    </source>
</reference>
<dbReference type="RefSeq" id="WP_042213333.1">
    <property type="nucleotide sequence ID" value="NZ_BBLU01000003.1"/>
</dbReference>
<name>A0A1H6WC40_9MICO</name>
<keyword evidence="1" id="KW-0472">Membrane</keyword>
<dbReference type="OrthoDB" id="5147370at2"/>
<accession>A0A1H6WC40</accession>
<feature type="transmembrane region" description="Helical" evidence="1">
    <location>
        <begin position="71"/>
        <end position="91"/>
    </location>
</feature>
<evidence type="ECO:0000313" key="2">
    <source>
        <dbReference type="EMBL" id="SEJ12754.1"/>
    </source>
</evidence>
<feature type="transmembrane region" description="Helical" evidence="1">
    <location>
        <begin position="44"/>
        <end position="65"/>
    </location>
</feature>
<keyword evidence="1" id="KW-0812">Transmembrane</keyword>
<dbReference type="STRING" id="1043493.SAMN05421637_0873"/>
<proteinExistence type="predicted"/>
<dbReference type="Gene3D" id="2.40.50.140">
    <property type="entry name" value="Nucleic acid-binding proteins"/>
    <property type="match status" value="1"/>
</dbReference>
<dbReference type="Proteomes" id="UP000183315">
    <property type="component" value="Unassembled WGS sequence"/>
</dbReference>
<dbReference type="AlphaFoldDB" id="A0A1H6WC40"/>
<protein>
    <recommendedName>
        <fullName evidence="4">NfeD-like C-terminal domain-containing protein</fullName>
    </recommendedName>
</protein>